<sequence>MLESSFYSSIFTGHHVAINAIGTSHMLSTAQVTLVDYEISLAFAKLMRLFNCMAHAETSEDEERILVESTSKELNSTLWGEIYTACYGKRSSEAYDVSQEGITSDRYGGTVATPPADQRGILSRGSQATLLNFTQVSVRSASPKSMVPYLRTHGRRDRDLLCMFNRLPHDSARGEEDSTERHASFTEESILIGSSRPSPVKKGRLATLRDYLALLWSGRVTAADTEEEETASLTEEEANRRALEAVARQRAELLLRRDVVKVFENADVTIWQPGVLERPNPRLTERFFSLFSRPVHVGALAECITDDIIETIAEKPREIVLSTPKGTVKVIKGFSVSRRVQMKLLEDGLNVKDSQPKASFWRRRQYF</sequence>
<dbReference type="AlphaFoldDB" id="A0A7G2C488"/>
<organism evidence="1 2">
    <name type="scientific">Angomonas deanei</name>
    <dbReference type="NCBI Taxonomy" id="59799"/>
    <lineage>
        <taxon>Eukaryota</taxon>
        <taxon>Discoba</taxon>
        <taxon>Euglenozoa</taxon>
        <taxon>Kinetoplastea</taxon>
        <taxon>Metakinetoplastina</taxon>
        <taxon>Trypanosomatida</taxon>
        <taxon>Trypanosomatidae</taxon>
        <taxon>Strigomonadinae</taxon>
        <taxon>Angomonas</taxon>
    </lineage>
</organism>
<name>A0A7G2C488_9TRYP</name>
<protein>
    <submittedName>
        <fullName evidence="1">Uncharacterized protein</fullName>
    </submittedName>
</protein>
<dbReference type="EMBL" id="LR877147">
    <property type="protein sequence ID" value="CAD2214419.1"/>
    <property type="molecule type" value="Genomic_DNA"/>
</dbReference>
<dbReference type="Proteomes" id="UP000515908">
    <property type="component" value="Chromosome 03"/>
</dbReference>
<keyword evidence="2" id="KW-1185">Reference proteome</keyword>
<accession>A0A7G2C488</accession>
<reference evidence="1 2" key="1">
    <citation type="submission" date="2020-08" db="EMBL/GenBank/DDBJ databases">
        <authorList>
            <person name="Newling K."/>
            <person name="Davey J."/>
            <person name="Forrester S."/>
        </authorList>
    </citation>
    <scope>NUCLEOTIDE SEQUENCE [LARGE SCALE GENOMIC DNA]</scope>
    <source>
        <strain evidence="2">Crithidia deanei Carvalho (ATCC PRA-265)</strain>
    </source>
</reference>
<proteinExistence type="predicted"/>
<gene>
    <name evidence="1" type="ORF">ADEAN_000186500</name>
</gene>
<evidence type="ECO:0000313" key="2">
    <source>
        <dbReference type="Proteomes" id="UP000515908"/>
    </source>
</evidence>
<evidence type="ECO:0000313" key="1">
    <source>
        <dbReference type="EMBL" id="CAD2214419.1"/>
    </source>
</evidence>
<dbReference type="VEuPathDB" id="TriTrypDB:ADEAN_000186500"/>
<dbReference type="OrthoDB" id="243007at2759"/>